<gene>
    <name evidence="3" type="ORF">AABB24_008802</name>
</gene>
<keyword evidence="1" id="KW-0175">Coiled coil</keyword>
<evidence type="ECO:0000256" key="2">
    <source>
        <dbReference type="SAM" id="MobiDB-lite"/>
    </source>
</evidence>
<feature type="region of interest" description="Disordered" evidence="2">
    <location>
        <begin position="39"/>
        <end position="63"/>
    </location>
</feature>
<evidence type="ECO:0000313" key="3">
    <source>
        <dbReference type="EMBL" id="KAL3372424.1"/>
    </source>
</evidence>
<accession>A0ABD2UU91</accession>
<reference evidence="3 4" key="1">
    <citation type="submission" date="2024-05" db="EMBL/GenBank/DDBJ databases">
        <title>De novo assembly of an allotetraploid wild potato.</title>
        <authorList>
            <person name="Hosaka A.J."/>
        </authorList>
    </citation>
    <scope>NUCLEOTIDE SEQUENCE [LARGE SCALE GENOMIC DNA]</scope>
    <source>
        <tissue evidence="3">Young leaves</tissue>
    </source>
</reference>
<evidence type="ECO:0008006" key="5">
    <source>
        <dbReference type="Google" id="ProtNLM"/>
    </source>
</evidence>
<feature type="region of interest" description="Disordered" evidence="2">
    <location>
        <begin position="150"/>
        <end position="198"/>
    </location>
</feature>
<evidence type="ECO:0000313" key="4">
    <source>
        <dbReference type="Proteomes" id="UP001627284"/>
    </source>
</evidence>
<comment type="caution">
    <text evidence="3">The sequence shown here is derived from an EMBL/GenBank/DDBJ whole genome shotgun (WGS) entry which is preliminary data.</text>
</comment>
<dbReference type="Proteomes" id="UP001627284">
    <property type="component" value="Unassembled WGS sequence"/>
</dbReference>
<dbReference type="PANTHER" id="PTHR38394">
    <property type="entry name" value="NEUROFILAMENT LIGHT PROTEIN"/>
    <property type="match status" value="1"/>
</dbReference>
<sequence length="780" mass="87638">MTKEDCMEKDEMDSLFEGMVLFNPSADVGHHAQLSTIADADADADADASASSPSQVSNEPLDENLFSDLTLMTPSQSLLLDEEEDETQPPSDLALVSRQNSSRRRKKAGLRIGYGRDRDYADHLPQSSHTHLNSHSDISSVLAAIQDKEANQEQKFEQEAEESRDEEKNISSITTAKEQDSSTEKLNNGTDSLNYPNKKLNLSSATPISSTLDDDEYMDAGHLNVKANPVELKFDQIRATIADKLKLAQEAVISVSALRKESIRRRREAVEEFNGASTHHRDLEKKLDEACEAEDFETAERVSENLASAEKEKEQSVILLRDAETYCDVIDTKMQDVLVSLIQAEEECVYLLRRFSEEAASNADSILMDAETISSKDGAEWLSSVEAIEVSKFELEIQSQLVHGAKSVLNESIDHSVEDDRREIDVLCKRKEVLAEELRELLAFVKEKEAEIAENDALIQKVEHRIDGVVSCFKEVQESIYNNYDKLQSHLSELMAENDVLLKRKKDIDSYLSQQESRGEKIKNLSRISADEANMYEEVVGLRKSLAVFISKSKAYRLNLAKSEERISEEVQILKQDFFAARASLQVLSSTKSSIQQEVESCKQRLLFIDRRLPELEAEKKVAAATRNFKEAARLSAEAKALCIEKEEIQRKMDSTESELKKLEEEICHTIDRMQETEVQISSKEKELAMARFRRLILIAREARAERSAALELGDHEEAESLMAEADAAEVEARKLQPIYNFNEEAIENLPEVFISAELVSTLGNKQLAELAASANIAAS</sequence>
<proteinExistence type="predicted"/>
<dbReference type="AlphaFoldDB" id="A0ABD2UU91"/>
<dbReference type="EMBL" id="JBJKTR010000004">
    <property type="protein sequence ID" value="KAL3372424.1"/>
    <property type="molecule type" value="Genomic_DNA"/>
</dbReference>
<evidence type="ECO:0000256" key="1">
    <source>
        <dbReference type="SAM" id="Coils"/>
    </source>
</evidence>
<keyword evidence="4" id="KW-1185">Reference proteome</keyword>
<feature type="region of interest" description="Disordered" evidence="2">
    <location>
        <begin position="80"/>
        <end position="111"/>
    </location>
</feature>
<name>A0ABD2UU91_9SOLN</name>
<dbReference type="PANTHER" id="PTHR38394:SF1">
    <property type="entry name" value="NEUROFILAMENT LIGHT PROTEIN"/>
    <property type="match status" value="1"/>
</dbReference>
<organism evidence="3 4">
    <name type="scientific">Solanum stoloniferum</name>
    <dbReference type="NCBI Taxonomy" id="62892"/>
    <lineage>
        <taxon>Eukaryota</taxon>
        <taxon>Viridiplantae</taxon>
        <taxon>Streptophyta</taxon>
        <taxon>Embryophyta</taxon>
        <taxon>Tracheophyta</taxon>
        <taxon>Spermatophyta</taxon>
        <taxon>Magnoliopsida</taxon>
        <taxon>eudicotyledons</taxon>
        <taxon>Gunneridae</taxon>
        <taxon>Pentapetalae</taxon>
        <taxon>asterids</taxon>
        <taxon>lamiids</taxon>
        <taxon>Solanales</taxon>
        <taxon>Solanaceae</taxon>
        <taxon>Solanoideae</taxon>
        <taxon>Solaneae</taxon>
        <taxon>Solanum</taxon>
    </lineage>
</organism>
<feature type="coiled-coil region" evidence="1">
    <location>
        <begin position="632"/>
        <end position="666"/>
    </location>
</feature>
<feature type="coiled-coil region" evidence="1">
    <location>
        <begin position="428"/>
        <end position="504"/>
    </location>
</feature>
<feature type="compositionally biased region" description="Polar residues" evidence="2">
    <location>
        <begin position="184"/>
        <end position="198"/>
    </location>
</feature>
<protein>
    <recommendedName>
        <fullName evidence="5">UvrB/uvrC motif family protein</fullName>
    </recommendedName>
</protein>